<dbReference type="AlphaFoldDB" id="A0A2A2EXE1"/>
<dbReference type="EMBL" id="NSKD01000010">
    <property type="protein sequence ID" value="PAU77055.1"/>
    <property type="molecule type" value="Genomic_DNA"/>
</dbReference>
<comment type="similarity">
    <text evidence="1">Belongs to the Gram-positive plasmids replication protein type 1 family.</text>
</comment>
<keyword evidence="2" id="KW-0235">DNA replication</keyword>
<dbReference type="GO" id="GO:0003677">
    <property type="term" value="F:DNA binding"/>
    <property type="evidence" value="ECO:0007669"/>
    <property type="project" value="InterPro"/>
</dbReference>
<dbReference type="Proteomes" id="UP000218896">
    <property type="component" value="Unassembled WGS sequence"/>
</dbReference>
<sequence length="258" mass="30072">MTVIQETKDVFTPQNVKAAALQLAEHLSQDPWARKDAAQIHNCALRTRDTSQQGCHHPHCPICQHQKAYNHGNQIDCMFREEPWQGDSRWVVVTFSVRQCQVTELSECLEAMKVAFRRMTRRRFWKRRVQGALRVLRVDQGFSDANIAHPRFECVLLLRPDVSKDPAGFREDLWNNLWRDCFREDFIAEVHPDNVEPIEQEVRTQVKHATIRALRPRTPPTSPGWLLNAMPQMDSFRWMENFGVLRRLTTGAYAPNAM</sequence>
<evidence type="ECO:0000313" key="3">
    <source>
        <dbReference type="EMBL" id="PAU77055.1"/>
    </source>
</evidence>
<comment type="caution">
    <text evidence="3">The sequence shown here is derived from an EMBL/GenBank/DDBJ whole genome shotgun (WGS) entry which is preliminary data.</text>
</comment>
<proteinExistence type="inferred from homology"/>
<evidence type="ECO:0000256" key="2">
    <source>
        <dbReference type="ARBA" id="ARBA00022705"/>
    </source>
</evidence>
<dbReference type="GO" id="GO:0006260">
    <property type="term" value="P:DNA replication"/>
    <property type="evidence" value="ECO:0007669"/>
    <property type="project" value="UniProtKB-KW"/>
</dbReference>
<evidence type="ECO:0000313" key="4">
    <source>
        <dbReference type="Proteomes" id="UP000218896"/>
    </source>
</evidence>
<dbReference type="OrthoDB" id="5540934at2"/>
<accession>A0A2A2EXE1</accession>
<reference evidence="3 4" key="1">
    <citation type="submission" date="2017-08" db="EMBL/GenBank/DDBJ databases">
        <title>Halovibrio sewagensis sp. nov., isolated from wastewater of high salinity.</title>
        <authorList>
            <person name="Dong X."/>
            <person name="Zhang G."/>
        </authorList>
    </citation>
    <scope>NUCLEOTIDE SEQUENCE [LARGE SCALE GENOMIC DNA]</scope>
    <source>
        <strain evidence="3 4">YL5-2</strain>
    </source>
</reference>
<dbReference type="InterPro" id="IPR000989">
    <property type="entry name" value="Rep"/>
</dbReference>
<organism evidence="3 4">
    <name type="scientific">Halovibrio salipaludis</name>
    <dbReference type="NCBI Taxonomy" id="2032626"/>
    <lineage>
        <taxon>Bacteria</taxon>
        <taxon>Pseudomonadati</taxon>
        <taxon>Pseudomonadota</taxon>
        <taxon>Gammaproteobacteria</taxon>
        <taxon>Oceanospirillales</taxon>
        <taxon>Halomonadaceae</taxon>
        <taxon>Halovibrio</taxon>
    </lineage>
</organism>
<evidence type="ECO:0000256" key="1">
    <source>
        <dbReference type="ARBA" id="ARBA00008909"/>
    </source>
</evidence>
<gene>
    <name evidence="3" type="ORF">CK501_15155</name>
</gene>
<protein>
    <submittedName>
        <fullName evidence="3">Uncharacterized protein</fullName>
    </submittedName>
</protein>
<dbReference type="Pfam" id="PF01446">
    <property type="entry name" value="Rep_1"/>
    <property type="match status" value="1"/>
</dbReference>
<dbReference type="RefSeq" id="WP_095618590.1">
    <property type="nucleotide sequence ID" value="NZ_NSKD01000010.1"/>
</dbReference>
<keyword evidence="4" id="KW-1185">Reference proteome</keyword>
<name>A0A2A2EXE1_9GAMM</name>